<dbReference type="GO" id="GO:0045944">
    <property type="term" value="P:positive regulation of transcription by RNA polymerase II"/>
    <property type="evidence" value="ECO:0007669"/>
    <property type="project" value="TreeGrafter"/>
</dbReference>
<evidence type="ECO:0000313" key="4">
    <source>
        <dbReference type="Proteomes" id="UP000694892"/>
    </source>
</evidence>
<protein>
    <recommendedName>
        <fullName evidence="2">SPRY domain-containing protein</fullName>
    </recommendedName>
</protein>
<dbReference type="InterPro" id="IPR003877">
    <property type="entry name" value="SPRY_dom"/>
</dbReference>
<dbReference type="SUPFAM" id="SSF49899">
    <property type="entry name" value="Concanavalin A-like lectins/glucanases"/>
    <property type="match status" value="1"/>
</dbReference>
<dbReference type="PANTHER" id="PTHR12381">
    <property type="entry name" value="HETEROGENEOUS NUCLEAR RIBONUCLEOPROTEIN U FAMILY MEMBER"/>
    <property type="match status" value="1"/>
</dbReference>
<dbReference type="GO" id="GO:0003723">
    <property type="term" value="F:RNA binding"/>
    <property type="evidence" value="ECO:0007669"/>
    <property type="project" value="TreeGrafter"/>
</dbReference>
<dbReference type="GO" id="GO:0005634">
    <property type="term" value="C:nucleus"/>
    <property type="evidence" value="ECO:0007669"/>
    <property type="project" value="TreeGrafter"/>
</dbReference>
<gene>
    <name evidence="3" type="ORF">XELAEV_18038829mg</name>
</gene>
<sequence length="197" mass="21653">METLLSALEKEGSTSGEGGVAACDEAKDNGDNQGFQEGEEEEEEDDEGIPVGLEEDDDVEAASVENRQDEVEEESERVPCGPQRLMAIKCDETGGADIRGKVCFEMKVTENIPVKPVYTKETDVHEVCVGWSMSSSGYMLGEEENSYSFSLKDAKCFNGVAEEYDKKYNGNDVITCCANFEEDEVERSYAKNGQDFG</sequence>
<evidence type="ECO:0000256" key="1">
    <source>
        <dbReference type="SAM" id="MobiDB-lite"/>
    </source>
</evidence>
<dbReference type="InterPro" id="IPR013320">
    <property type="entry name" value="ConA-like_dom_sf"/>
</dbReference>
<dbReference type="Proteomes" id="UP000694892">
    <property type="component" value="Chromosome 8L"/>
</dbReference>
<organism evidence="3 4">
    <name type="scientific">Xenopus laevis</name>
    <name type="common">African clawed frog</name>
    <dbReference type="NCBI Taxonomy" id="8355"/>
    <lineage>
        <taxon>Eukaryota</taxon>
        <taxon>Metazoa</taxon>
        <taxon>Chordata</taxon>
        <taxon>Craniata</taxon>
        <taxon>Vertebrata</taxon>
        <taxon>Euteleostomi</taxon>
        <taxon>Amphibia</taxon>
        <taxon>Batrachia</taxon>
        <taxon>Anura</taxon>
        <taxon>Pipoidea</taxon>
        <taxon>Pipidae</taxon>
        <taxon>Xenopodinae</taxon>
        <taxon>Xenopus</taxon>
        <taxon>Xenopus</taxon>
    </lineage>
</organism>
<dbReference type="GO" id="GO:0000380">
    <property type="term" value="P:alternative mRNA splicing, via spliceosome"/>
    <property type="evidence" value="ECO:0007669"/>
    <property type="project" value="TreeGrafter"/>
</dbReference>
<evidence type="ECO:0000313" key="3">
    <source>
        <dbReference type="EMBL" id="OCT67531.1"/>
    </source>
</evidence>
<accession>A0A974H7S6</accession>
<dbReference type="AlphaFoldDB" id="A0A974H7S6"/>
<dbReference type="PANTHER" id="PTHR12381:SF11">
    <property type="entry name" value="HETEROGENEOUS NUCLEAR RIBONUCLEOPROTEIN U"/>
    <property type="match status" value="1"/>
</dbReference>
<feature type="compositionally biased region" description="Acidic residues" evidence="1">
    <location>
        <begin position="37"/>
        <end position="60"/>
    </location>
</feature>
<feature type="non-terminal residue" evidence="3">
    <location>
        <position position="197"/>
    </location>
</feature>
<evidence type="ECO:0000259" key="2">
    <source>
        <dbReference type="Pfam" id="PF00622"/>
    </source>
</evidence>
<feature type="region of interest" description="Disordered" evidence="1">
    <location>
        <begin position="1"/>
        <end position="79"/>
    </location>
</feature>
<name>A0A974H7S6_XENLA</name>
<proteinExistence type="predicted"/>
<dbReference type="EMBL" id="CM004480">
    <property type="protein sequence ID" value="OCT67531.1"/>
    <property type="molecule type" value="Genomic_DNA"/>
</dbReference>
<dbReference type="Pfam" id="PF00622">
    <property type="entry name" value="SPRY"/>
    <property type="match status" value="1"/>
</dbReference>
<feature type="domain" description="SPRY" evidence="2">
    <location>
        <begin position="122"/>
        <end position="195"/>
    </location>
</feature>
<dbReference type="GO" id="GO:1990904">
    <property type="term" value="C:ribonucleoprotein complex"/>
    <property type="evidence" value="ECO:0007669"/>
    <property type="project" value="TreeGrafter"/>
</dbReference>
<dbReference type="GO" id="GO:1990841">
    <property type="term" value="F:promoter-specific chromatin binding"/>
    <property type="evidence" value="ECO:0007669"/>
    <property type="project" value="TreeGrafter"/>
</dbReference>
<dbReference type="InterPro" id="IPR043136">
    <property type="entry name" value="B30.2/SPRY_sf"/>
</dbReference>
<dbReference type="Gene3D" id="2.60.120.920">
    <property type="match status" value="1"/>
</dbReference>
<reference evidence="4" key="1">
    <citation type="journal article" date="2016" name="Nature">
        <title>Genome evolution in the allotetraploid frog Xenopus laevis.</title>
        <authorList>
            <person name="Session A.M."/>
            <person name="Uno Y."/>
            <person name="Kwon T."/>
            <person name="Chapman J.A."/>
            <person name="Toyoda A."/>
            <person name="Takahashi S."/>
            <person name="Fukui A."/>
            <person name="Hikosaka A."/>
            <person name="Suzuki A."/>
            <person name="Kondo M."/>
            <person name="van Heeringen S.J."/>
            <person name="Quigley I."/>
            <person name="Heinz S."/>
            <person name="Ogino H."/>
            <person name="Ochi H."/>
            <person name="Hellsten U."/>
            <person name="Lyons J.B."/>
            <person name="Simakov O."/>
            <person name="Putnam N."/>
            <person name="Stites J."/>
            <person name="Kuroki Y."/>
            <person name="Tanaka T."/>
            <person name="Michiue T."/>
            <person name="Watanabe M."/>
            <person name="Bogdanovic O."/>
            <person name="Lister R."/>
            <person name="Georgiou G."/>
            <person name="Paranjpe S.S."/>
            <person name="van Kruijsbergen I."/>
            <person name="Shu S."/>
            <person name="Carlson J."/>
            <person name="Kinoshita T."/>
            <person name="Ohta Y."/>
            <person name="Mawaribuchi S."/>
            <person name="Jenkins J."/>
            <person name="Grimwood J."/>
            <person name="Schmutz J."/>
            <person name="Mitros T."/>
            <person name="Mozaffari S.V."/>
            <person name="Suzuki Y."/>
            <person name="Haramoto Y."/>
            <person name="Yamamoto T.S."/>
            <person name="Takagi C."/>
            <person name="Heald R."/>
            <person name="Miller K."/>
            <person name="Haudenschild C."/>
            <person name="Kitzman J."/>
            <person name="Nakayama T."/>
            <person name="Izutsu Y."/>
            <person name="Robert J."/>
            <person name="Fortriede J."/>
            <person name="Burns K."/>
            <person name="Lotay V."/>
            <person name="Karimi K."/>
            <person name="Yasuoka Y."/>
            <person name="Dichmann D.S."/>
            <person name="Flajnik M.F."/>
            <person name="Houston D.W."/>
            <person name="Shendure J."/>
            <person name="DuPasquier L."/>
            <person name="Vize P.D."/>
            <person name="Zorn A.M."/>
            <person name="Ito M."/>
            <person name="Marcotte E.M."/>
            <person name="Wallingford J.B."/>
            <person name="Ito Y."/>
            <person name="Asashima M."/>
            <person name="Ueno N."/>
            <person name="Matsuda Y."/>
            <person name="Veenstra G.J."/>
            <person name="Fujiyama A."/>
            <person name="Harland R.M."/>
            <person name="Taira M."/>
            <person name="Rokhsar D.S."/>
        </authorList>
    </citation>
    <scope>NUCLEOTIDE SEQUENCE [LARGE SCALE GENOMIC DNA]</scope>
    <source>
        <strain evidence="4">J</strain>
    </source>
</reference>